<dbReference type="InterPro" id="IPR001478">
    <property type="entry name" value="PDZ"/>
</dbReference>
<organism evidence="2 3">
    <name type="scientific">Permianibacter aggregans</name>
    <dbReference type="NCBI Taxonomy" id="1510150"/>
    <lineage>
        <taxon>Bacteria</taxon>
        <taxon>Pseudomonadati</taxon>
        <taxon>Pseudomonadota</taxon>
        <taxon>Gammaproteobacteria</taxon>
        <taxon>Pseudomonadales</taxon>
        <taxon>Pseudomonadaceae</taxon>
        <taxon>Permianibacter</taxon>
    </lineage>
</organism>
<dbReference type="EMBL" id="SNYM01000003">
    <property type="protein sequence ID" value="TDQ49945.1"/>
    <property type="molecule type" value="Genomic_DNA"/>
</dbReference>
<reference evidence="2 3" key="1">
    <citation type="submission" date="2019-03" db="EMBL/GenBank/DDBJ databases">
        <title>Genomic Encyclopedia of Type Strains, Phase IV (KMG-IV): sequencing the most valuable type-strain genomes for metagenomic binning, comparative biology and taxonomic classification.</title>
        <authorList>
            <person name="Goeker M."/>
        </authorList>
    </citation>
    <scope>NUCLEOTIDE SEQUENCE [LARGE SCALE GENOMIC DNA]</scope>
    <source>
        <strain evidence="2 3">DSM 103792</strain>
    </source>
</reference>
<dbReference type="Gene3D" id="2.30.42.10">
    <property type="match status" value="1"/>
</dbReference>
<evidence type="ECO:0000313" key="3">
    <source>
        <dbReference type="Proteomes" id="UP000295375"/>
    </source>
</evidence>
<proteinExistence type="predicted"/>
<keyword evidence="3" id="KW-1185">Reference proteome</keyword>
<dbReference type="InterPro" id="IPR036034">
    <property type="entry name" value="PDZ_sf"/>
</dbReference>
<comment type="caution">
    <text evidence="2">The sequence shown here is derived from an EMBL/GenBank/DDBJ whole genome shotgun (WGS) entry which is preliminary data.</text>
</comment>
<name>A0A4R6UWN1_9GAMM</name>
<dbReference type="AlphaFoldDB" id="A0A4R6UWN1"/>
<accession>A0A4R6UWN1</accession>
<evidence type="ECO:0000313" key="2">
    <source>
        <dbReference type="EMBL" id="TDQ49945.1"/>
    </source>
</evidence>
<protein>
    <submittedName>
        <fullName evidence="2">PDZ domain-containing protein</fullName>
    </submittedName>
</protein>
<gene>
    <name evidence="2" type="ORF">EV696_103320</name>
</gene>
<sequence>MKQRQLRAGLAALMFGTAIIGALGSATDPLPVYTPPPVNTTSPGSGGVLAAPVAPAASQGRLGIALNNLSPQDQAFYKRQTGAVIEAVAPASLAERSGFRRNDLIIAIDKNAVSGASDVINAVTNAPAGQRLSFTIIRNGKEQQLDVSF</sequence>
<dbReference type="Proteomes" id="UP000295375">
    <property type="component" value="Unassembled WGS sequence"/>
</dbReference>
<dbReference type="SMART" id="SM00228">
    <property type="entry name" value="PDZ"/>
    <property type="match status" value="1"/>
</dbReference>
<dbReference type="Pfam" id="PF13180">
    <property type="entry name" value="PDZ_2"/>
    <property type="match status" value="1"/>
</dbReference>
<feature type="domain" description="PDZ" evidence="1">
    <location>
        <begin position="60"/>
        <end position="140"/>
    </location>
</feature>
<dbReference type="SUPFAM" id="SSF50156">
    <property type="entry name" value="PDZ domain-like"/>
    <property type="match status" value="1"/>
</dbReference>
<dbReference type="RefSeq" id="WP_157591281.1">
    <property type="nucleotide sequence ID" value="NZ_CP037953.1"/>
</dbReference>
<evidence type="ECO:0000259" key="1">
    <source>
        <dbReference type="SMART" id="SM00228"/>
    </source>
</evidence>